<dbReference type="OrthoDB" id="128729at2"/>
<organism evidence="7 8">
    <name type="scientific">Aureliella helgolandensis</name>
    <dbReference type="NCBI Taxonomy" id="2527968"/>
    <lineage>
        <taxon>Bacteria</taxon>
        <taxon>Pseudomonadati</taxon>
        <taxon>Planctomycetota</taxon>
        <taxon>Planctomycetia</taxon>
        <taxon>Pirellulales</taxon>
        <taxon>Pirellulaceae</taxon>
        <taxon>Aureliella</taxon>
    </lineage>
</organism>
<evidence type="ECO:0000256" key="2">
    <source>
        <dbReference type="ARBA" id="ARBA00022692"/>
    </source>
</evidence>
<feature type="transmembrane region" description="Helical" evidence="5">
    <location>
        <begin position="140"/>
        <end position="163"/>
    </location>
</feature>
<evidence type="ECO:0000256" key="5">
    <source>
        <dbReference type="SAM" id="Phobius"/>
    </source>
</evidence>
<feature type="domain" description="HTTM-like" evidence="6">
    <location>
        <begin position="25"/>
        <end position="303"/>
    </location>
</feature>
<sequence length="324" mass="36673">MKDGQLDSPIVWGKSLLEGWDRFWFTPQLPHTLAIIRILCGGMLAYVHVIWTSLLTDFMGEAAWIDAAAIQQLHAQDWSWSWLFYVDQPWVLMSHELVAILASLLMMLGCATRVTIPLAWWMTLMVCHRMTGALFGLDQIVMLLAMYLMVARSGSVWSVDAVWRDRRGESYWLPSARASVGNNVATRLIQLHLCVIYLFGGLSKMRGEMWFDGSALWFSAVNFEYQSLDITWLGYMPFLIATLTSLTLFWETFYCALVWPRATRPFALGMAVLVHAGIGLALGMVTFGVIMLTANLAFVPPEMVRRYCPKIFTSHAARGEAIEV</sequence>
<reference evidence="7 8" key="1">
    <citation type="submission" date="2019-02" db="EMBL/GenBank/DDBJ databases">
        <title>Deep-cultivation of Planctomycetes and their phenomic and genomic characterization uncovers novel biology.</title>
        <authorList>
            <person name="Wiegand S."/>
            <person name="Jogler M."/>
            <person name="Boedeker C."/>
            <person name="Pinto D."/>
            <person name="Vollmers J."/>
            <person name="Rivas-Marin E."/>
            <person name="Kohn T."/>
            <person name="Peeters S.H."/>
            <person name="Heuer A."/>
            <person name="Rast P."/>
            <person name="Oberbeckmann S."/>
            <person name="Bunk B."/>
            <person name="Jeske O."/>
            <person name="Meyerdierks A."/>
            <person name="Storesund J.E."/>
            <person name="Kallscheuer N."/>
            <person name="Luecker S."/>
            <person name="Lage O.M."/>
            <person name="Pohl T."/>
            <person name="Merkel B.J."/>
            <person name="Hornburger P."/>
            <person name="Mueller R.-W."/>
            <person name="Bruemmer F."/>
            <person name="Labrenz M."/>
            <person name="Spormann A.M."/>
            <person name="Op den Camp H."/>
            <person name="Overmann J."/>
            <person name="Amann R."/>
            <person name="Jetten M.S.M."/>
            <person name="Mascher T."/>
            <person name="Medema M.H."/>
            <person name="Devos D.P."/>
            <person name="Kaster A.-K."/>
            <person name="Ovreas L."/>
            <person name="Rohde M."/>
            <person name="Galperin M.Y."/>
            <person name="Jogler C."/>
        </authorList>
    </citation>
    <scope>NUCLEOTIDE SEQUENCE [LARGE SCALE GENOMIC DNA]</scope>
    <source>
        <strain evidence="7 8">Q31a</strain>
    </source>
</reference>
<dbReference type="EMBL" id="CP036298">
    <property type="protein sequence ID" value="QDV27912.1"/>
    <property type="molecule type" value="Genomic_DNA"/>
</dbReference>
<dbReference type="KEGG" id="ahel:Q31a_63050"/>
<feature type="transmembrane region" description="Helical" evidence="5">
    <location>
        <begin position="34"/>
        <end position="55"/>
    </location>
</feature>
<feature type="transmembrane region" description="Helical" evidence="5">
    <location>
        <begin position="235"/>
        <end position="259"/>
    </location>
</feature>
<dbReference type="Proteomes" id="UP000318017">
    <property type="component" value="Chromosome"/>
</dbReference>
<dbReference type="RefSeq" id="WP_145086041.1">
    <property type="nucleotide sequence ID" value="NZ_CP036298.1"/>
</dbReference>
<keyword evidence="4 5" id="KW-0472">Membrane</keyword>
<dbReference type="AlphaFoldDB" id="A0A518GH43"/>
<comment type="subcellular location">
    <subcellularLocation>
        <location evidence="1">Endomembrane system</location>
        <topology evidence="1">Multi-pass membrane protein</topology>
    </subcellularLocation>
</comment>
<evidence type="ECO:0000313" key="8">
    <source>
        <dbReference type="Proteomes" id="UP000318017"/>
    </source>
</evidence>
<keyword evidence="8" id="KW-1185">Reference proteome</keyword>
<accession>A0A518GH43</accession>
<feature type="transmembrane region" description="Helical" evidence="5">
    <location>
        <begin position="97"/>
        <end position="120"/>
    </location>
</feature>
<dbReference type="PANTHER" id="PTHR39535">
    <property type="entry name" value="SPORULATION-DELAYING PROTEIN SDPB"/>
    <property type="match status" value="1"/>
</dbReference>
<keyword evidence="2 5" id="KW-0812">Transmembrane</keyword>
<feature type="transmembrane region" description="Helical" evidence="5">
    <location>
        <begin position="184"/>
        <end position="202"/>
    </location>
</feature>
<protein>
    <submittedName>
        <fullName evidence="7">Sporulation-delaying protein SdpB</fullName>
    </submittedName>
</protein>
<evidence type="ECO:0000256" key="3">
    <source>
        <dbReference type="ARBA" id="ARBA00022989"/>
    </source>
</evidence>
<evidence type="ECO:0000259" key="6">
    <source>
        <dbReference type="SMART" id="SM00752"/>
    </source>
</evidence>
<evidence type="ECO:0000256" key="4">
    <source>
        <dbReference type="ARBA" id="ARBA00023136"/>
    </source>
</evidence>
<dbReference type="InterPro" id="IPR052964">
    <property type="entry name" value="Sporulation_signal_mat"/>
</dbReference>
<dbReference type="GO" id="GO:0012505">
    <property type="term" value="C:endomembrane system"/>
    <property type="evidence" value="ECO:0007669"/>
    <property type="project" value="UniProtKB-SubCell"/>
</dbReference>
<keyword evidence="3 5" id="KW-1133">Transmembrane helix</keyword>
<dbReference type="PANTHER" id="PTHR39535:SF2">
    <property type="entry name" value="HTTM DOMAIN-CONTAINING PROTEIN"/>
    <property type="match status" value="1"/>
</dbReference>
<evidence type="ECO:0000256" key="1">
    <source>
        <dbReference type="ARBA" id="ARBA00004127"/>
    </source>
</evidence>
<feature type="transmembrane region" description="Helical" evidence="5">
    <location>
        <begin position="266"/>
        <end position="294"/>
    </location>
</feature>
<dbReference type="InterPro" id="IPR011020">
    <property type="entry name" value="HTTM-like"/>
</dbReference>
<evidence type="ECO:0000313" key="7">
    <source>
        <dbReference type="EMBL" id="QDV27912.1"/>
    </source>
</evidence>
<gene>
    <name evidence="7" type="primary">sdpB_2</name>
    <name evidence="7" type="ORF">Q31a_63050</name>
</gene>
<name>A0A518GH43_9BACT</name>
<proteinExistence type="predicted"/>
<dbReference type="SMART" id="SM00752">
    <property type="entry name" value="HTTM"/>
    <property type="match status" value="1"/>
</dbReference>